<reference evidence="4 6" key="3">
    <citation type="submission" date="2018-06" db="EMBL/GenBank/DDBJ databases">
        <authorList>
            <consortium name="Pathogen Informatics"/>
            <person name="Doyle S."/>
        </authorList>
    </citation>
    <scope>NUCLEOTIDE SEQUENCE [LARGE SCALE GENOMIC DNA]</scope>
    <source>
        <strain evidence="4 6">NCTC12957</strain>
    </source>
</reference>
<accession>A0A1Q8EBL8</accession>
<dbReference type="InterPro" id="IPR036390">
    <property type="entry name" value="WH_DNA-bd_sf"/>
</dbReference>
<evidence type="ECO:0000313" key="3">
    <source>
        <dbReference type="EMBL" id="OLF49188.1"/>
    </source>
</evidence>
<evidence type="ECO:0000313" key="4">
    <source>
        <dbReference type="EMBL" id="SUN07239.1"/>
    </source>
</evidence>
<gene>
    <name evidence="3" type="ORF">BU200_08610</name>
    <name evidence="4" type="ORF">NCTC12957_01074</name>
</gene>
<dbReference type="CDD" id="cd00090">
    <property type="entry name" value="HTH_ARSR"/>
    <property type="match status" value="1"/>
</dbReference>
<dbReference type="InterPro" id="IPR011991">
    <property type="entry name" value="ArsR-like_HTH"/>
</dbReference>
<keyword evidence="5" id="KW-1185">Reference proteome</keyword>
<dbReference type="SMART" id="SM00418">
    <property type="entry name" value="HTH_ARSR"/>
    <property type="match status" value="1"/>
</dbReference>
<dbReference type="Proteomes" id="UP000255213">
    <property type="component" value="Unassembled WGS sequence"/>
</dbReference>
<dbReference type="AlphaFoldDB" id="A0A1Q8EBL8"/>
<reference evidence="5" key="2">
    <citation type="submission" date="2016-12" db="EMBL/GenBank/DDBJ databases">
        <authorList>
            <person name="Gulvik C.A."/>
        </authorList>
    </citation>
    <scope>NUCLEOTIDE SEQUENCE [LARGE SCALE GENOMIC DNA]</scope>
    <source>
        <strain evidence="5">ATCC 51725</strain>
    </source>
</reference>
<evidence type="ECO:0000259" key="2">
    <source>
        <dbReference type="PROSITE" id="PS50987"/>
    </source>
</evidence>
<dbReference type="PROSITE" id="PS50987">
    <property type="entry name" value="HTH_ARSR_2"/>
    <property type="match status" value="1"/>
</dbReference>
<dbReference type="RefSeq" id="WP_075099763.1">
    <property type="nucleotide sequence ID" value="NZ_MSJL01000046.1"/>
</dbReference>
<evidence type="ECO:0000256" key="1">
    <source>
        <dbReference type="ARBA" id="ARBA00023125"/>
    </source>
</evidence>
<dbReference type="OrthoDB" id="2233991at2"/>
<name>A0A1Q8EBL8_STRAI</name>
<organism evidence="3 5">
    <name type="scientific">Streptococcus acidominimus</name>
    <dbReference type="NCBI Taxonomy" id="1326"/>
    <lineage>
        <taxon>Bacteria</taxon>
        <taxon>Bacillati</taxon>
        <taxon>Bacillota</taxon>
        <taxon>Bacilli</taxon>
        <taxon>Lactobacillales</taxon>
        <taxon>Streptococcaceae</taxon>
        <taxon>Streptococcus</taxon>
    </lineage>
</organism>
<dbReference type="EMBL" id="UHEN01000001">
    <property type="protein sequence ID" value="SUN07239.1"/>
    <property type="molecule type" value="Genomic_DNA"/>
</dbReference>
<protein>
    <submittedName>
        <fullName evidence="4">Transcriptional regulator</fullName>
    </submittedName>
</protein>
<dbReference type="SUPFAM" id="SSF46785">
    <property type="entry name" value="Winged helix' DNA-binding domain"/>
    <property type="match status" value="1"/>
</dbReference>
<dbReference type="Gene3D" id="1.10.10.10">
    <property type="entry name" value="Winged helix-like DNA-binding domain superfamily/Winged helix DNA-binding domain"/>
    <property type="match status" value="1"/>
</dbReference>
<evidence type="ECO:0000313" key="6">
    <source>
        <dbReference type="Proteomes" id="UP000255213"/>
    </source>
</evidence>
<dbReference type="GO" id="GO:0003677">
    <property type="term" value="F:DNA binding"/>
    <property type="evidence" value="ECO:0007669"/>
    <property type="project" value="UniProtKB-KW"/>
</dbReference>
<dbReference type="Proteomes" id="UP000186437">
    <property type="component" value="Unassembled WGS sequence"/>
</dbReference>
<dbReference type="InterPro" id="IPR001845">
    <property type="entry name" value="HTH_ArsR_DNA-bd_dom"/>
</dbReference>
<dbReference type="InterPro" id="IPR036388">
    <property type="entry name" value="WH-like_DNA-bd_sf"/>
</dbReference>
<proteinExistence type="predicted"/>
<reference evidence="3" key="1">
    <citation type="submission" date="2016-12" db="EMBL/GenBank/DDBJ databases">
        <authorList>
            <person name="Song W.-J."/>
            <person name="Kurnit D.M."/>
        </authorList>
    </citation>
    <scope>NUCLEOTIDE SEQUENCE [LARGE SCALE GENOMIC DNA]</scope>
    <source>
        <strain evidence="3">ATCC 51725</strain>
    </source>
</reference>
<sequence length="345" mass="40496">MELVYSQHRSEIIEFLYAPFIVKVKPDDRQEVWSQKQRLILKEAFLVQKQLESIFEDMSEQLSTYLIGSNFGFLHFLYFELLEEGKDPETIEEACHLLANVSQDKAERAIRFALAAVNQGEYDEKASLITILERTDMKAEDKWKWFQAIRRPIETVREQVDLVVAVAPVYRPYYQQFQQQRLIFARHFSYEKIYGEHGLYKSSGVEELNYDEIQFCVLSPWLTQFSYIYNRHYQTYPVILCASVDIDQMLLTDQLIDEDLLTTTLKIISDETRYKVMVALTKPYAKSKDIAEQLAITGAAVSFHTQKLINAKLLLFNSEDKTIKFDVNKKLLRDMIAKLEEDFEL</sequence>
<feature type="domain" description="HTH arsR-type" evidence="2">
    <location>
        <begin position="253"/>
        <end position="345"/>
    </location>
</feature>
<dbReference type="EMBL" id="MSJL01000046">
    <property type="protein sequence ID" value="OLF49188.1"/>
    <property type="molecule type" value="Genomic_DNA"/>
</dbReference>
<keyword evidence="1" id="KW-0238">DNA-binding</keyword>
<evidence type="ECO:0000313" key="5">
    <source>
        <dbReference type="Proteomes" id="UP000186437"/>
    </source>
</evidence>
<dbReference type="GO" id="GO:0003700">
    <property type="term" value="F:DNA-binding transcription factor activity"/>
    <property type="evidence" value="ECO:0007669"/>
    <property type="project" value="InterPro"/>
</dbReference>